<evidence type="ECO:0000313" key="2">
    <source>
        <dbReference type="Proteomes" id="UP000279833"/>
    </source>
</evidence>
<organism evidence="3">
    <name type="scientific">Schistosoma curassoni</name>
    <dbReference type="NCBI Taxonomy" id="6186"/>
    <lineage>
        <taxon>Eukaryota</taxon>
        <taxon>Metazoa</taxon>
        <taxon>Spiralia</taxon>
        <taxon>Lophotrochozoa</taxon>
        <taxon>Platyhelminthes</taxon>
        <taxon>Trematoda</taxon>
        <taxon>Digenea</taxon>
        <taxon>Strigeidida</taxon>
        <taxon>Schistosomatoidea</taxon>
        <taxon>Schistosomatidae</taxon>
        <taxon>Schistosoma</taxon>
    </lineage>
</organism>
<dbReference type="WBParaSite" id="SCUD_0001427601-mRNA-1">
    <property type="protein sequence ID" value="SCUD_0001427601-mRNA-1"/>
    <property type="gene ID" value="SCUD_0001427601"/>
</dbReference>
<sequence length="37" mass="4519">MSSILLSKIAMKEFSVQLKVLSKFHWVYLLFEDRMWL</sequence>
<dbReference type="AlphaFoldDB" id="A0A183KGX4"/>
<keyword evidence="2" id="KW-1185">Reference proteome</keyword>
<protein>
    <submittedName>
        <fullName evidence="1 3">Uncharacterized protein</fullName>
    </submittedName>
</protein>
<dbReference type="Proteomes" id="UP000279833">
    <property type="component" value="Unassembled WGS sequence"/>
</dbReference>
<evidence type="ECO:0000313" key="1">
    <source>
        <dbReference type="EMBL" id="VDP55905.1"/>
    </source>
</evidence>
<reference evidence="1 2" key="2">
    <citation type="submission" date="2018-11" db="EMBL/GenBank/DDBJ databases">
        <authorList>
            <consortium name="Pathogen Informatics"/>
        </authorList>
    </citation>
    <scope>NUCLEOTIDE SEQUENCE [LARGE SCALE GENOMIC DNA]</scope>
    <source>
        <strain evidence="1">Dakar</strain>
        <strain evidence="2">Dakar, Senegal</strain>
    </source>
</reference>
<gene>
    <name evidence="1" type="ORF">SCUD_LOCUS14273</name>
</gene>
<reference evidence="3" key="1">
    <citation type="submission" date="2016-06" db="UniProtKB">
        <authorList>
            <consortium name="WormBaseParasite"/>
        </authorList>
    </citation>
    <scope>IDENTIFICATION</scope>
</reference>
<name>A0A183KGX4_9TREM</name>
<dbReference type="EMBL" id="UZAK01036566">
    <property type="protein sequence ID" value="VDP55905.1"/>
    <property type="molecule type" value="Genomic_DNA"/>
</dbReference>
<proteinExistence type="predicted"/>
<accession>A0A183KGX4</accession>
<evidence type="ECO:0000313" key="3">
    <source>
        <dbReference type="WBParaSite" id="SCUD_0001427601-mRNA-1"/>
    </source>
</evidence>